<dbReference type="STRING" id="4795.A0A225ULG7"/>
<dbReference type="GO" id="GO:0004523">
    <property type="term" value="F:RNA-DNA hybrid ribonuclease activity"/>
    <property type="evidence" value="ECO:0007669"/>
    <property type="project" value="InterPro"/>
</dbReference>
<dbReference type="InterPro" id="IPR002156">
    <property type="entry name" value="RNaseH_domain"/>
</dbReference>
<keyword evidence="3" id="KW-0548">Nucleotidyltransferase</keyword>
<keyword evidence="3" id="KW-0808">Transferase</keyword>
<feature type="region of interest" description="Disordered" evidence="1">
    <location>
        <begin position="145"/>
        <end position="189"/>
    </location>
</feature>
<evidence type="ECO:0000259" key="2">
    <source>
        <dbReference type="PROSITE" id="PS50879"/>
    </source>
</evidence>
<dbReference type="InterPro" id="IPR036397">
    <property type="entry name" value="RNaseH_sf"/>
</dbReference>
<keyword evidence="3" id="KW-0695">RNA-directed DNA polymerase</keyword>
<evidence type="ECO:0000313" key="3">
    <source>
        <dbReference type="EMBL" id="OWY94087.1"/>
    </source>
</evidence>
<dbReference type="AlphaFoldDB" id="A0A225ULG7"/>
<dbReference type="CDD" id="cd09279">
    <property type="entry name" value="RNase_HI_like"/>
    <property type="match status" value="1"/>
</dbReference>
<evidence type="ECO:0000313" key="4">
    <source>
        <dbReference type="Proteomes" id="UP000198211"/>
    </source>
</evidence>
<keyword evidence="4" id="KW-1185">Reference proteome</keyword>
<feature type="compositionally biased region" description="Basic and acidic residues" evidence="1">
    <location>
        <begin position="174"/>
        <end position="183"/>
    </location>
</feature>
<dbReference type="PROSITE" id="PS50879">
    <property type="entry name" value="RNASE_H_1"/>
    <property type="match status" value="1"/>
</dbReference>
<dbReference type="Gene3D" id="3.30.420.10">
    <property type="entry name" value="Ribonuclease H-like superfamily/Ribonuclease H"/>
    <property type="match status" value="1"/>
</dbReference>
<accession>A0A225ULG7</accession>
<dbReference type="Proteomes" id="UP000198211">
    <property type="component" value="Unassembled WGS sequence"/>
</dbReference>
<protein>
    <submittedName>
        <fullName evidence="3">Reverse transcriptase</fullName>
    </submittedName>
</protein>
<organism evidence="3 4">
    <name type="scientific">Phytophthora megakarya</name>
    <dbReference type="NCBI Taxonomy" id="4795"/>
    <lineage>
        <taxon>Eukaryota</taxon>
        <taxon>Sar</taxon>
        <taxon>Stramenopiles</taxon>
        <taxon>Oomycota</taxon>
        <taxon>Peronosporomycetes</taxon>
        <taxon>Peronosporales</taxon>
        <taxon>Peronosporaceae</taxon>
        <taxon>Phytophthora</taxon>
    </lineage>
</organism>
<gene>
    <name evidence="3" type="ORF">PHMEG_00036284</name>
</gene>
<dbReference type="InterPro" id="IPR012337">
    <property type="entry name" value="RNaseH-like_sf"/>
</dbReference>
<dbReference type="EMBL" id="NBNE01014939">
    <property type="protein sequence ID" value="OWY94087.1"/>
    <property type="molecule type" value="Genomic_DNA"/>
</dbReference>
<evidence type="ECO:0000256" key="1">
    <source>
        <dbReference type="SAM" id="MobiDB-lite"/>
    </source>
</evidence>
<dbReference type="SUPFAM" id="SSF53098">
    <property type="entry name" value="Ribonuclease H-like"/>
    <property type="match status" value="1"/>
</dbReference>
<dbReference type="PANTHER" id="PTHR46387">
    <property type="entry name" value="POLYNUCLEOTIDYL TRANSFERASE, RIBONUCLEASE H-LIKE SUPERFAMILY PROTEIN"/>
    <property type="match status" value="1"/>
</dbReference>
<dbReference type="GO" id="GO:0003964">
    <property type="term" value="F:RNA-directed DNA polymerase activity"/>
    <property type="evidence" value="ECO:0007669"/>
    <property type="project" value="UniProtKB-KW"/>
</dbReference>
<feature type="compositionally biased region" description="Low complexity" evidence="1">
    <location>
        <begin position="161"/>
        <end position="171"/>
    </location>
</feature>
<dbReference type="GO" id="GO:0003676">
    <property type="term" value="F:nucleic acid binding"/>
    <property type="evidence" value="ECO:0007669"/>
    <property type="project" value="InterPro"/>
</dbReference>
<name>A0A225ULG7_9STRA</name>
<dbReference type="PANTHER" id="PTHR46387:SF2">
    <property type="entry name" value="RIBONUCLEASE HI"/>
    <property type="match status" value="1"/>
</dbReference>
<dbReference type="Pfam" id="PF13456">
    <property type="entry name" value="RVT_3"/>
    <property type="match status" value="1"/>
</dbReference>
<reference evidence="4" key="1">
    <citation type="submission" date="2017-03" db="EMBL/GenBank/DDBJ databases">
        <title>Phytopthora megakarya and P. palmivora, two closely related causual agents of cacao black pod achieved similar genome size and gene model numbers by different mechanisms.</title>
        <authorList>
            <person name="Ali S."/>
            <person name="Shao J."/>
            <person name="Larry D.J."/>
            <person name="Kronmiller B."/>
            <person name="Shen D."/>
            <person name="Strem M.D."/>
            <person name="Melnick R.L."/>
            <person name="Guiltinan M.J."/>
            <person name="Tyler B.M."/>
            <person name="Meinhardt L.W."/>
            <person name="Bailey B.A."/>
        </authorList>
    </citation>
    <scope>NUCLEOTIDE SEQUENCE [LARGE SCALE GENOMIC DNA]</scope>
    <source>
        <strain evidence="4">zdho120</strain>
    </source>
</reference>
<feature type="non-terminal residue" evidence="3">
    <location>
        <position position="296"/>
    </location>
</feature>
<dbReference type="OrthoDB" id="128010at2759"/>
<sequence length="296" mass="32468">MDVDDGSTEEEPWLLRFDGACRRNPGPGGAGAALFSPDGSVVWTCSHYLPASTETNNTAEYTALLVGVQSARHHGAKRLLIEGDSNLVLAQVRGTFGCNNPKLRQLRNRVRYELRALRWHRLRHIDRKANAHADRLANRALDQRRTSVECGPHESGMDECSAPSSMPASSPEHQAPDRTRSADETDPDPDLAILDIEAEIAARDGGEVFPTLPIGPPARHPRLRLRQLGDDEHDAAAGALQTMAEAMTSRITDADSWTSCEGYISAIPDRIREALEQFTVTLPSPTTRTSHAARDR</sequence>
<proteinExistence type="predicted"/>
<feature type="domain" description="RNase H type-1" evidence="2">
    <location>
        <begin position="9"/>
        <end position="142"/>
    </location>
</feature>
<feature type="compositionally biased region" description="Basic and acidic residues" evidence="1">
    <location>
        <begin position="145"/>
        <end position="156"/>
    </location>
</feature>
<comment type="caution">
    <text evidence="3">The sequence shown here is derived from an EMBL/GenBank/DDBJ whole genome shotgun (WGS) entry which is preliminary data.</text>
</comment>